<dbReference type="KEGG" id="rmr:Rmar_2829"/>
<proteinExistence type="predicted"/>
<evidence type="ECO:0000313" key="4">
    <source>
        <dbReference type="EMBL" id="ACY49696.1"/>
    </source>
</evidence>
<sequence length="340" mass="38366">MPQPAPEAFGEPSPPAPPEVPDWIADDGLLRDEGVIVGRALSTDPPAPNDGPHHWKLETIRAYYDERRAPLKAQLEAIRQQLARLDRREAELREELARHERALAALAEVEPRLPLTGRNLVLSVMLTVVCALTPLVLAELLPPDRFDHPMAVALALSLFGLFAVFQGRSLLVAADARLSGAPTRPERWKLYALEVLPPLAVALLMAVFVHRPEQGWFATLAIGFAVLLLLLIPGRLLMSLLARTLPELSGWWRMFLHRRRLRRHHHQAAVTRRRELEALAGLRAQIEDETIPQIARKLAFLDARCRRKEALFRSEMELARRRNLLRARHEGNGQMHTVSS</sequence>
<evidence type="ECO:0000256" key="1">
    <source>
        <dbReference type="SAM" id="Coils"/>
    </source>
</evidence>
<geneLocation type="plasmid" evidence="4 5">
    <name>pRMAR01</name>
</geneLocation>
<dbReference type="Proteomes" id="UP000002221">
    <property type="component" value="Plasmid pRMAR01"/>
</dbReference>
<gene>
    <name evidence="4" type="ordered locus">Rmar_2829</name>
</gene>
<reference evidence="4 5" key="1">
    <citation type="journal article" date="2009" name="Stand. Genomic Sci.">
        <title>Complete genome sequence of Rhodothermus marinus type strain (R-10).</title>
        <authorList>
            <person name="Nolan M."/>
            <person name="Tindall B.J."/>
            <person name="Pomrenke H."/>
            <person name="Lapidus A."/>
            <person name="Copeland A."/>
            <person name="Glavina Del Rio T."/>
            <person name="Lucas S."/>
            <person name="Chen F."/>
            <person name="Tice H."/>
            <person name="Cheng J.F."/>
            <person name="Saunders E."/>
            <person name="Han C."/>
            <person name="Bruce D."/>
            <person name="Goodwin L."/>
            <person name="Chain P."/>
            <person name="Pitluck S."/>
            <person name="Ovchinikova G."/>
            <person name="Pati A."/>
            <person name="Ivanova N."/>
            <person name="Mavromatis K."/>
            <person name="Chen A."/>
            <person name="Palaniappan K."/>
            <person name="Land M."/>
            <person name="Hauser L."/>
            <person name="Chang Y.J."/>
            <person name="Jeffries C.D."/>
            <person name="Brettin T."/>
            <person name="Goker M."/>
            <person name="Bristow J."/>
            <person name="Eisen J.A."/>
            <person name="Markowitz V."/>
            <person name="Hugenholtz P."/>
            <person name="Kyrpides N.C."/>
            <person name="Klenk H.P."/>
            <person name="Detter J.C."/>
        </authorList>
    </citation>
    <scope>NUCLEOTIDE SEQUENCE [LARGE SCALE GENOMIC DNA]</scope>
    <source>
        <strain evidence="5">ATCC 43812 / DSM 4252 / R-10</strain>
        <plasmid evidence="4">pRMAR01</plasmid>
    </source>
</reference>
<feature type="transmembrane region" description="Helical" evidence="3">
    <location>
        <begin position="191"/>
        <end position="209"/>
    </location>
</feature>
<feature type="compositionally biased region" description="Low complexity" evidence="2">
    <location>
        <begin position="1"/>
        <end position="11"/>
    </location>
</feature>
<name>D0MKN2_RHOM4</name>
<feature type="transmembrane region" description="Helical" evidence="3">
    <location>
        <begin position="120"/>
        <end position="138"/>
    </location>
</feature>
<dbReference type="EMBL" id="CP001808">
    <property type="protein sequence ID" value="ACY49696.1"/>
    <property type="molecule type" value="Genomic_DNA"/>
</dbReference>
<dbReference type="AlphaFoldDB" id="D0MKN2"/>
<dbReference type="eggNOG" id="ENOG50315G9">
    <property type="taxonomic scope" value="Bacteria"/>
</dbReference>
<organism evidence="4 5">
    <name type="scientific">Rhodothermus marinus (strain ATCC 43812 / DSM 4252 / R-10)</name>
    <name type="common">Rhodothermus obamensis</name>
    <dbReference type="NCBI Taxonomy" id="518766"/>
    <lineage>
        <taxon>Bacteria</taxon>
        <taxon>Pseudomonadati</taxon>
        <taxon>Rhodothermota</taxon>
        <taxon>Rhodothermia</taxon>
        <taxon>Rhodothermales</taxon>
        <taxon>Rhodothermaceae</taxon>
        <taxon>Rhodothermus</taxon>
    </lineage>
</organism>
<evidence type="ECO:0000256" key="2">
    <source>
        <dbReference type="SAM" id="MobiDB-lite"/>
    </source>
</evidence>
<feature type="coiled-coil region" evidence="1">
    <location>
        <begin position="68"/>
        <end position="109"/>
    </location>
</feature>
<accession>D0MKN2</accession>
<keyword evidence="3" id="KW-1133">Transmembrane helix</keyword>
<dbReference type="HOGENOM" id="CLU_816064_0_0_10"/>
<keyword evidence="3" id="KW-0472">Membrane</keyword>
<evidence type="ECO:0000256" key="3">
    <source>
        <dbReference type="SAM" id="Phobius"/>
    </source>
</evidence>
<feature type="transmembrane region" description="Helical" evidence="3">
    <location>
        <begin position="150"/>
        <end position="171"/>
    </location>
</feature>
<protein>
    <submittedName>
        <fullName evidence="4">Uncharacterized protein</fullName>
    </submittedName>
</protein>
<evidence type="ECO:0000313" key="5">
    <source>
        <dbReference type="Proteomes" id="UP000002221"/>
    </source>
</evidence>
<keyword evidence="4" id="KW-0614">Plasmid</keyword>
<keyword evidence="5" id="KW-1185">Reference proteome</keyword>
<keyword evidence="3" id="KW-0812">Transmembrane</keyword>
<feature type="region of interest" description="Disordered" evidence="2">
    <location>
        <begin position="1"/>
        <end position="25"/>
    </location>
</feature>
<feature type="transmembrane region" description="Helical" evidence="3">
    <location>
        <begin position="215"/>
        <end position="233"/>
    </location>
</feature>
<keyword evidence="1" id="KW-0175">Coiled coil</keyword>